<dbReference type="OrthoDB" id="6118231at2759"/>
<evidence type="ECO:0000313" key="1">
    <source>
        <dbReference type="EMBL" id="CDW48115.1"/>
    </source>
</evidence>
<proteinExistence type="predicted"/>
<sequence length="167" mass="19636">MQRNVEKIRLRCSKDVSKIVTGDESWIFVYESETKQHSTMWVLEDEQNPTKVIRGRSTSRKMFACFFGKTGHVATFLLEHHRTVNSEWYIKVCLPEVIGEIRKTNRRKRIIVHHDNASSYTSAQTSAFLTGQNVELMGHPPYSPNLAPNYFFLFLHIKKKMRGQRFW</sequence>
<reference evidence="1" key="1">
    <citation type="submission" date="2014-05" db="EMBL/GenBank/DDBJ databases">
        <authorList>
            <person name="Chronopoulou M."/>
        </authorList>
    </citation>
    <scope>NUCLEOTIDE SEQUENCE</scope>
    <source>
        <tissue evidence="1">Whole organism</tissue>
    </source>
</reference>
<organism evidence="1">
    <name type="scientific">Lepeophtheirus salmonis</name>
    <name type="common">Salmon louse</name>
    <name type="synonym">Caligus salmonis</name>
    <dbReference type="NCBI Taxonomy" id="72036"/>
    <lineage>
        <taxon>Eukaryota</taxon>
        <taxon>Metazoa</taxon>
        <taxon>Ecdysozoa</taxon>
        <taxon>Arthropoda</taxon>
        <taxon>Crustacea</taxon>
        <taxon>Multicrustacea</taxon>
        <taxon>Hexanauplia</taxon>
        <taxon>Copepoda</taxon>
        <taxon>Siphonostomatoida</taxon>
        <taxon>Caligidae</taxon>
        <taxon>Lepeophtheirus</taxon>
    </lineage>
</organism>
<name>A0A0K2VCS9_LEPSM</name>
<accession>A0A0K2VCS9</accession>
<dbReference type="InterPro" id="IPR036397">
    <property type="entry name" value="RNaseH_sf"/>
</dbReference>
<protein>
    <submittedName>
        <fullName evidence="1">Mariner transposase [Bombyx mori]</fullName>
    </submittedName>
</protein>
<dbReference type="AlphaFoldDB" id="A0A0K2VCS9"/>
<dbReference type="PANTHER" id="PTHR46060">
    <property type="entry name" value="MARINER MOS1 TRANSPOSASE-LIKE PROTEIN"/>
    <property type="match status" value="1"/>
</dbReference>
<dbReference type="PANTHER" id="PTHR46060:SF1">
    <property type="entry name" value="MARINER MOS1 TRANSPOSASE-LIKE PROTEIN"/>
    <property type="match status" value="1"/>
</dbReference>
<dbReference type="InterPro" id="IPR052709">
    <property type="entry name" value="Transposase-MT_Hybrid"/>
</dbReference>
<dbReference type="GO" id="GO:0003676">
    <property type="term" value="F:nucleic acid binding"/>
    <property type="evidence" value="ECO:0007669"/>
    <property type="project" value="InterPro"/>
</dbReference>
<dbReference type="EMBL" id="HACA01030754">
    <property type="protein sequence ID" value="CDW48115.1"/>
    <property type="molecule type" value="Transcribed_RNA"/>
</dbReference>
<dbReference type="Pfam" id="PF01359">
    <property type="entry name" value="Transposase_1"/>
    <property type="match status" value="1"/>
</dbReference>
<dbReference type="Gene3D" id="3.30.420.10">
    <property type="entry name" value="Ribonuclease H-like superfamily/Ribonuclease H"/>
    <property type="match status" value="1"/>
</dbReference>
<dbReference type="InterPro" id="IPR001888">
    <property type="entry name" value="Transposase_1"/>
</dbReference>